<dbReference type="EC" id="4.2.1.1" evidence="2"/>
<gene>
    <name evidence="10" type="ORF">E1283_17170</name>
</gene>
<comment type="similarity">
    <text evidence="1">Belongs to the alpha-carbonic anhydrase family.</text>
</comment>
<evidence type="ECO:0000256" key="2">
    <source>
        <dbReference type="ARBA" id="ARBA00012925"/>
    </source>
</evidence>
<comment type="caution">
    <text evidence="10">The sequence shown here is derived from an EMBL/GenBank/DDBJ whole genome shotgun (WGS) entry which is preliminary data.</text>
</comment>
<dbReference type="PANTHER" id="PTHR18952">
    <property type="entry name" value="CARBONIC ANHYDRASE"/>
    <property type="match status" value="1"/>
</dbReference>
<evidence type="ECO:0000256" key="7">
    <source>
        <dbReference type="SAM" id="MobiDB-lite"/>
    </source>
</evidence>
<protein>
    <recommendedName>
        <fullName evidence="2">carbonic anhydrase</fullName>
        <ecNumber evidence="2">4.2.1.1</ecNumber>
    </recommendedName>
</protein>
<dbReference type="InterPro" id="IPR023561">
    <property type="entry name" value="Carbonic_anhydrase_a-class"/>
</dbReference>
<dbReference type="InterPro" id="IPR041891">
    <property type="entry name" value="Alpha_CA_prokaryot-like"/>
</dbReference>
<accession>A0A4R4T9P2</accession>
<dbReference type="Pfam" id="PF00194">
    <property type="entry name" value="Carb_anhydrase"/>
    <property type="match status" value="1"/>
</dbReference>
<reference evidence="10 11" key="1">
    <citation type="submission" date="2019-03" db="EMBL/GenBank/DDBJ databases">
        <title>Draft genome sequences of novel Actinobacteria.</title>
        <authorList>
            <person name="Sahin N."/>
            <person name="Ay H."/>
            <person name="Saygin H."/>
        </authorList>
    </citation>
    <scope>NUCLEOTIDE SEQUENCE [LARGE SCALE GENOMIC DNA]</scope>
    <source>
        <strain evidence="10 11">DSM 41900</strain>
    </source>
</reference>
<evidence type="ECO:0000313" key="10">
    <source>
        <dbReference type="EMBL" id="TDC74038.1"/>
    </source>
</evidence>
<proteinExistence type="inferred from homology"/>
<evidence type="ECO:0000256" key="8">
    <source>
        <dbReference type="SAM" id="SignalP"/>
    </source>
</evidence>
<name>A0A4R4T9P2_9ACTN</name>
<dbReference type="CDD" id="cd03124">
    <property type="entry name" value="alpha_CA_prokaryotic_like"/>
    <property type="match status" value="1"/>
</dbReference>
<dbReference type="SMART" id="SM01057">
    <property type="entry name" value="Carb_anhydrase"/>
    <property type="match status" value="1"/>
</dbReference>
<comment type="catalytic activity">
    <reaction evidence="6">
        <text>hydrogencarbonate + H(+) = CO2 + H2O</text>
        <dbReference type="Rhea" id="RHEA:10748"/>
        <dbReference type="ChEBI" id="CHEBI:15377"/>
        <dbReference type="ChEBI" id="CHEBI:15378"/>
        <dbReference type="ChEBI" id="CHEBI:16526"/>
        <dbReference type="ChEBI" id="CHEBI:17544"/>
        <dbReference type="EC" id="4.2.1.1"/>
    </reaction>
</comment>
<dbReference type="AlphaFoldDB" id="A0A4R4T9P2"/>
<dbReference type="GO" id="GO:0008270">
    <property type="term" value="F:zinc ion binding"/>
    <property type="evidence" value="ECO:0007669"/>
    <property type="project" value="InterPro"/>
</dbReference>
<organism evidence="10 11">
    <name type="scientific">Streptomyces hainanensis</name>
    <dbReference type="NCBI Taxonomy" id="402648"/>
    <lineage>
        <taxon>Bacteria</taxon>
        <taxon>Bacillati</taxon>
        <taxon>Actinomycetota</taxon>
        <taxon>Actinomycetes</taxon>
        <taxon>Kitasatosporales</taxon>
        <taxon>Streptomycetaceae</taxon>
        <taxon>Streptomyces</taxon>
    </lineage>
</organism>
<feature type="region of interest" description="Disordered" evidence="7">
    <location>
        <begin position="29"/>
        <end position="51"/>
    </location>
</feature>
<sequence length="272" mass="29529">MSSRVIRARMSALAGVATLAVVTATLTSAASPSAEADQQTEKRESVHWSYHGRTGPDRWATLSEDFAACGEGREQSPVDLPTDAAIGASSDAAITIDYRPVTADLVNNGHTVQANVSPGSRIVVDGTPYELQQFHFHLPSEHTEDGEHTAMEMHFVHADAAGDLAVVGVLMEREAGESAFTDLWPNLPTEEGGEAAIDEAFDLTEFLPEGRDQYRYDGSLTTPPCTEGVRWIVLDDPVSVTPGQVTAYRHIFHKSNRPTQPLNDRVLTFVED</sequence>
<feature type="chain" id="PRO_5038721069" description="carbonic anhydrase" evidence="8">
    <location>
        <begin position="30"/>
        <end position="272"/>
    </location>
</feature>
<evidence type="ECO:0000256" key="6">
    <source>
        <dbReference type="ARBA" id="ARBA00048348"/>
    </source>
</evidence>
<dbReference type="OrthoDB" id="5327615at2"/>
<dbReference type="PANTHER" id="PTHR18952:SF265">
    <property type="entry name" value="CARBONIC ANHYDRASE"/>
    <property type="match status" value="1"/>
</dbReference>
<feature type="signal peptide" evidence="8">
    <location>
        <begin position="1"/>
        <end position="29"/>
    </location>
</feature>
<keyword evidence="3" id="KW-0479">Metal-binding</keyword>
<evidence type="ECO:0000256" key="4">
    <source>
        <dbReference type="ARBA" id="ARBA00022833"/>
    </source>
</evidence>
<dbReference type="Proteomes" id="UP000295345">
    <property type="component" value="Unassembled WGS sequence"/>
</dbReference>
<dbReference type="EMBL" id="SMKI01000167">
    <property type="protein sequence ID" value="TDC74038.1"/>
    <property type="molecule type" value="Genomic_DNA"/>
</dbReference>
<keyword evidence="5" id="KW-0456">Lyase</keyword>
<dbReference type="GO" id="GO:0004089">
    <property type="term" value="F:carbonate dehydratase activity"/>
    <property type="evidence" value="ECO:0007669"/>
    <property type="project" value="UniProtKB-EC"/>
</dbReference>
<keyword evidence="8" id="KW-0732">Signal</keyword>
<keyword evidence="11" id="KW-1185">Reference proteome</keyword>
<evidence type="ECO:0000259" key="9">
    <source>
        <dbReference type="PROSITE" id="PS51144"/>
    </source>
</evidence>
<dbReference type="Gene3D" id="3.10.200.10">
    <property type="entry name" value="Alpha carbonic anhydrase"/>
    <property type="match status" value="1"/>
</dbReference>
<evidence type="ECO:0000256" key="3">
    <source>
        <dbReference type="ARBA" id="ARBA00022723"/>
    </source>
</evidence>
<evidence type="ECO:0000256" key="5">
    <source>
        <dbReference type="ARBA" id="ARBA00023239"/>
    </source>
</evidence>
<keyword evidence="4" id="KW-0862">Zinc</keyword>
<dbReference type="InterPro" id="IPR036398">
    <property type="entry name" value="CA_dom_sf"/>
</dbReference>
<feature type="domain" description="Alpha-carbonic anhydrase" evidence="9">
    <location>
        <begin position="46"/>
        <end position="272"/>
    </location>
</feature>
<dbReference type="PROSITE" id="PS51144">
    <property type="entry name" value="ALPHA_CA_2"/>
    <property type="match status" value="1"/>
</dbReference>
<dbReference type="InterPro" id="IPR001148">
    <property type="entry name" value="CA_dom"/>
</dbReference>
<dbReference type="SUPFAM" id="SSF51069">
    <property type="entry name" value="Carbonic anhydrase"/>
    <property type="match status" value="1"/>
</dbReference>
<evidence type="ECO:0000313" key="11">
    <source>
        <dbReference type="Proteomes" id="UP000295345"/>
    </source>
</evidence>
<evidence type="ECO:0000256" key="1">
    <source>
        <dbReference type="ARBA" id="ARBA00010718"/>
    </source>
</evidence>